<proteinExistence type="inferred from homology"/>
<comment type="subcellular location">
    <subcellularLocation>
        <location evidence="1">Cell membrane</location>
        <topology evidence="1">Multi-pass membrane protein</topology>
    </subcellularLocation>
</comment>
<dbReference type="Pfam" id="PF03471">
    <property type="entry name" value="CorC_HlyC"/>
    <property type="match status" value="1"/>
</dbReference>
<dbReference type="OrthoDB" id="9805314at2"/>
<feature type="domain" description="CNNM transmembrane" evidence="13">
    <location>
        <begin position="1"/>
        <end position="193"/>
    </location>
</feature>
<dbReference type="SMART" id="SM01091">
    <property type="entry name" value="CorC_HlyC"/>
    <property type="match status" value="1"/>
</dbReference>
<keyword evidence="15" id="KW-1185">Reference proteome</keyword>
<dbReference type="FunFam" id="3.10.580.10:FF:000002">
    <property type="entry name" value="Magnesium/cobalt efflux protein CorC"/>
    <property type="match status" value="1"/>
</dbReference>
<name>A0A1G6YQI1_9PROT</name>
<evidence type="ECO:0000256" key="6">
    <source>
        <dbReference type="ARBA" id="ARBA00022989"/>
    </source>
</evidence>
<feature type="transmembrane region" description="Helical" evidence="11">
    <location>
        <begin position="88"/>
        <end position="107"/>
    </location>
</feature>
<evidence type="ECO:0000256" key="3">
    <source>
        <dbReference type="ARBA" id="ARBA00022475"/>
    </source>
</evidence>
<dbReference type="SUPFAM" id="SSF56176">
    <property type="entry name" value="FAD-binding/transporter-associated domain-like"/>
    <property type="match status" value="1"/>
</dbReference>
<dbReference type="GO" id="GO:0050660">
    <property type="term" value="F:flavin adenine dinucleotide binding"/>
    <property type="evidence" value="ECO:0007669"/>
    <property type="project" value="InterPro"/>
</dbReference>
<dbReference type="EMBL" id="FNAP01000002">
    <property type="protein sequence ID" value="SDD91796.1"/>
    <property type="molecule type" value="Genomic_DNA"/>
</dbReference>
<dbReference type="InterPro" id="IPR016169">
    <property type="entry name" value="FAD-bd_PCMH_sub2"/>
</dbReference>
<evidence type="ECO:0000256" key="9">
    <source>
        <dbReference type="PROSITE-ProRule" id="PRU00703"/>
    </source>
</evidence>
<feature type="domain" description="CBS" evidence="12">
    <location>
        <begin position="213"/>
        <end position="274"/>
    </location>
</feature>
<dbReference type="Pfam" id="PF01595">
    <property type="entry name" value="CNNM"/>
    <property type="match status" value="1"/>
</dbReference>
<evidence type="ECO:0000256" key="2">
    <source>
        <dbReference type="ARBA" id="ARBA00006446"/>
    </source>
</evidence>
<organism evidence="14 15">
    <name type="scientific">Rhodospira trueperi</name>
    <dbReference type="NCBI Taxonomy" id="69960"/>
    <lineage>
        <taxon>Bacteria</taxon>
        <taxon>Pseudomonadati</taxon>
        <taxon>Pseudomonadota</taxon>
        <taxon>Alphaproteobacteria</taxon>
        <taxon>Rhodospirillales</taxon>
        <taxon>Rhodospirillaceae</taxon>
        <taxon>Rhodospira</taxon>
    </lineage>
</organism>
<dbReference type="PROSITE" id="PS51371">
    <property type="entry name" value="CBS"/>
    <property type="match status" value="2"/>
</dbReference>
<dbReference type="InterPro" id="IPR000644">
    <property type="entry name" value="CBS_dom"/>
</dbReference>
<keyword evidence="8 10" id="KW-0472">Membrane</keyword>
<dbReference type="Pfam" id="PF00571">
    <property type="entry name" value="CBS"/>
    <property type="match status" value="2"/>
</dbReference>
<dbReference type="InterPro" id="IPR046342">
    <property type="entry name" value="CBS_dom_sf"/>
</dbReference>
<reference evidence="14 15" key="1">
    <citation type="submission" date="2016-10" db="EMBL/GenBank/DDBJ databases">
        <authorList>
            <person name="de Groot N.N."/>
        </authorList>
    </citation>
    <scope>NUCLEOTIDE SEQUENCE [LARGE SCALE GENOMIC DNA]</scope>
    <source>
        <strain evidence="14 15">ATCC 700224</strain>
    </source>
</reference>
<evidence type="ECO:0000256" key="11">
    <source>
        <dbReference type="SAM" id="Phobius"/>
    </source>
</evidence>
<dbReference type="InterPro" id="IPR036318">
    <property type="entry name" value="FAD-bd_PCMH-like_sf"/>
</dbReference>
<feature type="transmembrane region" description="Helical" evidence="11">
    <location>
        <begin position="57"/>
        <end position="81"/>
    </location>
</feature>
<dbReference type="AlphaFoldDB" id="A0A1G6YQI1"/>
<keyword evidence="4 10" id="KW-0812">Transmembrane</keyword>
<keyword evidence="7 9" id="KW-0129">CBS domain</keyword>
<evidence type="ECO:0000256" key="7">
    <source>
        <dbReference type="ARBA" id="ARBA00023122"/>
    </source>
</evidence>
<dbReference type="SUPFAM" id="SSF54631">
    <property type="entry name" value="CBS-domain pair"/>
    <property type="match status" value="1"/>
</dbReference>
<evidence type="ECO:0000313" key="15">
    <source>
        <dbReference type="Proteomes" id="UP000199412"/>
    </source>
</evidence>
<gene>
    <name evidence="14" type="ORF">SAMN05421720_10269</name>
</gene>
<evidence type="ECO:0000256" key="4">
    <source>
        <dbReference type="ARBA" id="ARBA00022692"/>
    </source>
</evidence>
<keyword evidence="5" id="KW-0677">Repeat</keyword>
<dbReference type="Proteomes" id="UP000199412">
    <property type="component" value="Unassembled WGS sequence"/>
</dbReference>
<dbReference type="CDD" id="cd04590">
    <property type="entry name" value="CBS_pair_CorC_HlyC_assoc"/>
    <property type="match status" value="1"/>
</dbReference>
<dbReference type="RefSeq" id="WP_092782365.1">
    <property type="nucleotide sequence ID" value="NZ_FNAP01000002.1"/>
</dbReference>
<dbReference type="InterPro" id="IPR002550">
    <property type="entry name" value="CNNM"/>
</dbReference>
<evidence type="ECO:0000313" key="14">
    <source>
        <dbReference type="EMBL" id="SDD91796.1"/>
    </source>
</evidence>
<evidence type="ECO:0000259" key="13">
    <source>
        <dbReference type="PROSITE" id="PS51846"/>
    </source>
</evidence>
<keyword evidence="3" id="KW-1003">Cell membrane</keyword>
<sequence length="423" mass="46421">MIESLLAIFVLLVLSGLFSGSETALTAASRPLMTELEKGGNARARLVNRLLQKREQLIGTILLGNNLVNILASALATSFMITTFGEAGVAYATAGMTIMVLIFAEILPKTYALTHTNTMALAVAPIMRGLTWLFWPITRIIQGLVQVMLGLFKADAGQEKTAVHALAELRGAIELHTAEADGGGSGGRTVRRERAMLKSVLDLADVEVGEIVVHRSDLVMIDADLPSSEIVEQVLNSPFTRIPLWRDRMDNIVGVLHVKALLRAVQAYTGNLDELDVIGLAAPTWFIPETTTLLHQLQAFRERREHFAMVVDEYGTIMGVVTLEDILEEIVGDISDEHDVQVAGVRAQGDGSYVVAGDVTIRDLNREFEWDLPDDVANTLAGLILHEARRIPEAGQSFRFHGFRFEVLKRVRNRITSIRVVPG</sequence>
<evidence type="ECO:0000256" key="5">
    <source>
        <dbReference type="ARBA" id="ARBA00022737"/>
    </source>
</evidence>
<dbReference type="PANTHER" id="PTHR22777:SF32">
    <property type="entry name" value="UPF0053 INNER MEMBRANE PROTEIN YFJD"/>
    <property type="match status" value="1"/>
</dbReference>
<evidence type="ECO:0000256" key="1">
    <source>
        <dbReference type="ARBA" id="ARBA00004651"/>
    </source>
</evidence>
<comment type="similarity">
    <text evidence="2">Belongs to the UPF0053 family. Hemolysin C subfamily.</text>
</comment>
<dbReference type="InterPro" id="IPR005170">
    <property type="entry name" value="Transptr-assoc_dom"/>
</dbReference>
<dbReference type="InterPro" id="IPR044751">
    <property type="entry name" value="Ion_transp-like_CBS"/>
</dbReference>
<feature type="transmembrane region" description="Helical" evidence="11">
    <location>
        <begin position="119"/>
        <end position="138"/>
    </location>
</feature>
<dbReference type="STRING" id="69960.SAMN05421720_10269"/>
<evidence type="ECO:0000256" key="8">
    <source>
        <dbReference type="ARBA" id="ARBA00023136"/>
    </source>
</evidence>
<protein>
    <submittedName>
        <fullName evidence="14">Mg2+ and Co2+ transporter CorB, contains DUF21, CBS pair, and CorC-HlyC domains</fullName>
    </submittedName>
</protein>
<dbReference type="Gene3D" id="3.10.580.10">
    <property type="entry name" value="CBS-domain"/>
    <property type="match status" value="1"/>
</dbReference>
<feature type="domain" description="CBS" evidence="12">
    <location>
        <begin position="280"/>
        <end position="340"/>
    </location>
</feature>
<dbReference type="PANTHER" id="PTHR22777">
    <property type="entry name" value="HEMOLYSIN-RELATED"/>
    <property type="match status" value="1"/>
</dbReference>
<dbReference type="PROSITE" id="PS51846">
    <property type="entry name" value="CNNM"/>
    <property type="match status" value="1"/>
</dbReference>
<accession>A0A1G6YQI1</accession>
<evidence type="ECO:0000259" key="12">
    <source>
        <dbReference type="PROSITE" id="PS51371"/>
    </source>
</evidence>
<keyword evidence="6 10" id="KW-1133">Transmembrane helix</keyword>
<evidence type="ECO:0000256" key="10">
    <source>
        <dbReference type="PROSITE-ProRule" id="PRU01193"/>
    </source>
</evidence>
<dbReference type="Gene3D" id="3.30.465.10">
    <property type="match status" value="1"/>
</dbReference>
<dbReference type="GO" id="GO:0005886">
    <property type="term" value="C:plasma membrane"/>
    <property type="evidence" value="ECO:0007669"/>
    <property type="project" value="UniProtKB-SubCell"/>
</dbReference>